<reference evidence="4" key="1">
    <citation type="submission" date="2020-02" db="EMBL/GenBank/DDBJ databases">
        <authorList>
            <person name="Meier V. D."/>
        </authorList>
    </citation>
    <scope>NUCLEOTIDE SEQUENCE</scope>
    <source>
        <strain evidence="4">AVDCRST_MAG41</strain>
    </source>
</reference>
<dbReference type="PANTHER" id="PTHR16305:SF35">
    <property type="entry name" value="TRANSCRIPTIONAL ACTIVATOR DOMAIN"/>
    <property type="match status" value="1"/>
</dbReference>
<dbReference type="Gene3D" id="3.40.50.300">
    <property type="entry name" value="P-loop containing nucleotide triphosphate hydrolases"/>
    <property type="match status" value="1"/>
</dbReference>
<dbReference type="GO" id="GO:0005737">
    <property type="term" value="C:cytoplasm"/>
    <property type="evidence" value="ECO:0007669"/>
    <property type="project" value="TreeGrafter"/>
</dbReference>
<dbReference type="PANTHER" id="PTHR16305">
    <property type="entry name" value="TESTICULAR SOLUBLE ADENYLYL CYCLASE"/>
    <property type="match status" value="1"/>
</dbReference>
<organism evidence="4">
    <name type="scientific">uncultured Mycobacteriales bacterium</name>
    <dbReference type="NCBI Taxonomy" id="581187"/>
    <lineage>
        <taxon>Bacteria</taxon>
        <taxon>Bacillati</taxon>
        <taxon>Actinomycetota</taxon>
        <taxon>Actinomycetes</taxon>
        <taxon>Mycobacteriales</taxon>
        <taxon>environmental samples</taxon>
    </lineage>
</organism>
<dbReference type="GO" id="GO:0005524">
    <property type="term" value="F:ATP binding"/>
    <property type="evidence" value="ECO:0007669"/>
    <property type="project" value="UniProtKB-KW"/>
</dbReference>
<dbReference type="InterPro" id="IPR003593">
    <property type="entry name" value="AAA+_ATPase"/>
</dbReference>
<dbReference type="Pfam" id="PF13191">
    <property type="entry name" value="AAA_16"/>
    <property type="match status" value="1"/>
</dbReference>
<protein>
    <recommendedName>
        <fullName evidence="3">AAA+ ATPase domain-containing protein</fullName>
    </recommendedName>
</protein>
<evidence type="ECO:0000259" key="3">
    <source>
        <dbReference type="SMART" id="SM00382"/>
    </source>
</evidence>
<dbReference type="InterPro" id="IPR041664">
    <property type="entry name" value="AAA_16"/>
</dbReference>
<proteinExistence type="predicted"/>
<sequence>MPPLAARSTERAEAVRCVRHGRGVVVVGEAGVGKTALATAVAEEVSGHVGAVLWTVATAAARPIPFGALAPLLPADLAGVHPALVPNLVGRRLRELAGDRPALLVIDDAQLLDEHSAAAVLTLVTGRGCRVLATVRADSPVSDAVVALWKDRLLDRLDLAPLDRAGVAALLADRLGGEVAAGTVELLREHSRGNPLYLTELVRFGQGTGRLRREA</sequence>
<feature type="domain" description="AAA+ ATPase" evidence="3">
    <location>
        <begin position="20"/>
        <end position="163"/>
    </location>
</feature>
<dbReference type="InterPro" id="IPR027417">
    <property type="entry name" value="P-loop_NTPase"/>
</dbReference>
<evidence type="ECO:0000256" key="1">
    <source>
        <dbReference type="ARBA" id="ARBA00022741"/>
    </source>
</evidence>
<evidence type="ECO:0000256" key="2">
    <source>
        <dbReference type="ARBA" id="ARBA00022840"/>
    </source>
</evidence>
<keyword evidence="2" id="KW-0067">ATP-binding</keyword>
<evidence type="ECO:0000313" key="4">
    <source>
        <dbReference type="EMBL" id="CAA9249265.1"/>
    </source>
</evidence>
<dbReference type="AlphaFoldDB" id="A0A6J4IG64"/>
<dbReference type="SUPFAM" id="SSF52540">
    <property type="entry name" value="P-loop containing nucleoside triphosphate hydrolases"/>
    <property type="match status" value="1"/>
</dbReference>
<dbReference type="GO" id="GO:0004016">
    <property type="term" value="F:adenylate cyclase activity"/>
    <property type="evidence" value="ECO:0007669"/>
    <property type="project" value="TreeGrafter"/>
</dbReference>
<accession>A0A6J4IG64</accession>
<feature type="non-terminal residue" evidence="4">
    <location>
        <position position="215"/>
    </location>
</feature>
<keyword evidence="1" id="KW-0547">Nucleotide-binding</keyword>
<gene>
    <name evidence="4" type="ORF">AVDCRST_MAG41-1845</name>
</gene>
<name>A0A6J4IG64_9ACTN</name>
<dbReference type="EMBL" id="CADCTP010000172">
    <property type="protein sequence ID" value="CAA9249265.1"/>
    <property type="molecule type" value="Genomic_DNA"/>
</dbReference>
<dbReference type="SMART" id="SM00382">
    <property type="entry name" value="AAA"/>
    <property type="match status" value="1"/>
</dbReference>